<evidence type="ECO:0000256" key="1">
    <source>
        <dbReference type="SAM" id="MobiDB-lite"/>
    </source>
</evidence>
<dbReference type="PANTHER" id="PTHR37166:SF1">
    <property type="entry name" value="PROTEIN FLAG"/>
    <property type="match status" value="1"/>
</dbReference>
<protein>
    <recommendedName>
        <fullName evidence="4">Flagellar protein FlaG</fullName>
    </recommendedName>
</protein>
<dbReference type="RefSeq" id="WP_344795196.1">
    <property type="nucleotide sequence ID" value="NZ_BAABBN010000004.1"/>
</dbReference>
<evidence type="ECO:0000313" key="3">
    <source>
        <dbReference type="Proteomes" id="UP001501565"/>
    </source>
</evidence>
<dbReference type="PANTHER" id="PTHR37166">
    <property type="entry name" value="PROTEIN FLAG"/>
    <property type="match status" value="1"/>
</dbReference>
<dbReference type="Gene3D" id="3.30.160.170">
    <property type="entry name" value="FlaG-like"/>
    <property type="match status" value="1"/>
</dbReference>
<reference evidence="3" key="1">
    <citation type="journal article" date="2019" name="Int. J. Syst. Evol. Microbiol.">
        <title>The Global Catalogue of Microorganisms (GCM) 10K type strain sequencing project: providing services to taxonomists for standard genome sequencing and annotation.</title>
        <authorList>
            <consortium name="The Broad Institute Genomics Platform"/>
            <consortium name="The Broad Institute Genome Sequencing Center for Infectious Disease"/>
            <person name="Wu L."/>
            <person name="Ma J."/>
        </authorList>
    </citation>
    <scope>NUCLEOTIDE SEQUENCE [LARGE SCALE GENOMIC DNA]</scope>
    <source>
        <strain evidence="3">JCM 17551</strain>
    </source>
</reference>
<feature type="compositionally biased region" description="Low complexity" evidence="1">
    <location>
        <begin position="11"/>
        <end position="25"/>
    </location>
</feature>
<keyword evidence="3" id="KW-1185">Reference proteome</keyword>
<organism evidence="2 3">
    <name type="scientific">Litoribacillus peritrichatus</name>
    <dbReference type="NCBI Taxonomy" id="718191"/>
    <lineage>
        <taxon>Bacteria</taxon>
        <taxon>Pseudomonadati</taxon>
        <taxon>Pseudomonadota</taxon>
        <taxon>Gammaproteobacteria</taxon>
        <taxon>Oceanospirillales</taxon>
        <taxon>Oceanospirillaceae</taxon>
        <taxon>Litoribacillus</taxon>
    </lineage>
</organism>
<proteinExistence type="predicted"/>
<dbReference type="EMBL" id="BAABBN010000004">
    <property type="protein sequence ID" value="GAA3913574.1"/>
    <property type="molecule type" value="Genomic_DNA"/>
</dbReference>
<name>A0ABP7M6X8_9GAMM</name>
<gene>
    <name evidence="2" type="ORF">GCM10022277_05240</name>
</gene>
<accession>A0ABP7M6X8</accession>
<feature type="region of interest" description="Disordered" evidence="1">
    <location>
        <begin position="1"/>
        <end position="33"/>
    </location>
</feature>
<evidence type="ECO:0008006" key="4">
    <source>
        <dbReference type="Google" id="ProtNLM"/>
    </source>
</evidence>
<dbReference type="InterPro" id="IPR005186">
    <property type="entry name" value="FlaG"/>
</dbReference>
<dbReference type="InterPro" id="IPR035924">
    <property type="entry name" value="FlaG-like_sf"/>
</dbReference>
<sequence length="135" mass="14607">MADLSPLVGMTTSNSSSTKTDTKASQGSAVKPDKFNEVQKLADDEVTLGGKDVPAVSAKKEPEQLSNAVEQLNDYIQTVDRKLQFKVDEDSGEAIVTVLDASSDTVIRQIPDDVVIKLARSLEQDEPVQLFQISV</sequence>
<evidence type="ECO:0000313" key="2">
    <source>
        <dbReference type="EMBL" id="GAA3913574.1"/>
    </source>
</evidence>
<dbReference type="Pfam" id="PF03646">
    <property type="entry name" value="FlaG"/>
    <property type="match status" value="1"/>
</dbReference>
<dbReference type="Proteomes" id="UP001501565">
    <property type="component" value="Unassembled WGS sequence"/>
</dbReference>
<dbReference type="SUPFAM" id="SSF160214">
    <property type="entry name" value="FlaG-like"/>
    <property type="match status" value="1"/>
</dbReference>
<comment type="caution">
    <text evidence="2">The sequence shown here is derived from an EMBL/GenBank/DDBJ whole genome shotgun (WGS) entry which is preliminary data.</text>
</comment>